<feature type="repeat" description="ANK" evidence="3">
    <location>
        <begin position="376"/>
        <end position="408"/>
    </location>
</feature>
<feature type="repeat" description="ANK" evidence="3">
    <location>
        <begin position="471"/>
        <end position="498"/>
    </location>
</feature>
<dbReference type="VEuPathDB" id="VectorBase:BGLAX_042869"/>
<dbReference type="SMART" id="SM00248">
    <property type="entry name" value="ANK"/>
    <property type="match status" value="13"/>
</dbReference>
<feature type="repeat" description="ANK" evidence="3">
    <location>
        <begin position="342"/>
        <end position="374"/>
    </location>
</feature>
<dbReference type="SUPFAM" id="SSF48403">
    <property type="entry name" value="Ankyrin repeat"/>
    <property type="match status" value="2"/>
</dbReference>
<reference evidence="4" key="1">
    <citation type="submission" date="2020-05" db="UniProtKB">
        <authorList>
            <consortium name="EnsemblMetazoa"/>
        </authorList>
    </citation>
    <scope>IDENTIFICATION</scope>
    <source>
        <strain evidence="4">BB02</strain>
    </source>
</reference>
<dbReference type="PROSITE" id="PS50297">
    <property type="entry name" value="ANK_REP_REGION"/>
    <property type="match status" value="5"/>
</dbReference>
<gene>
    <name evidence="4" type="primary">106063825</name>
</gene>
<feature type="repeat" description="ANK" evidence="3">
    <location>
        <begin position="136"/>
        <end position="165"/>
    </location>
</feature>
<name>A0A2C9JQL4_BIOGL</name>
<keyword evidence="2 3" id="KW-0040">ANK repeat</keyword>
<dbReference type="InterPro" id="IPR002110">
    <property type="entry name" value="Ankyrin_rpt"/>
</dbReference>
<feature type="repeat" description="ANK" evidence="3">
    <location>
        <begin position="627"/>
        <end position="659"/>
    </location>
</feature>
<dbReference type="KEGG" id="bgt:106063825"/>
<accession>A0A2C9JQL4</accession>
<dbReference type="InterPro" id="IPR036770">
    <property type="entry name" value="Ankyrin_rpt-contain_sf"/>
</dbReference>
<dbReference type="EnsemblMetazoa" id="BGLB006416-RB">
    <property type="protein sequence ID" value="BGLB006416-PB"/>
    <property type="gene ID" value="BGLB006416"/>
</dbReference>
<protein>
    <submittedName>
        <fullName evidence="4">Uncharacterized protein</fullName>
    </submittedName>
</protein>
<dbReference type="Pfam" id="PF12796">
    <property type="entry name" value="Ank_2"/>
    <property type="match status" value="4"/>
</dbReference>
<dbReference type="PANTHER" id="PTHR24123:SF33">
    <property type="entry name" value="PROTEIN HOS4"/>
    <property type="match status" value="1"/>
</dbReference>
<evidence type="ECO:0000313" key="5">
    <source>
        <dbReference type="Proteomes" id="UP000076420"/>
    </source>
</evidence>
<evidence type="ECO:0000256" key="2">
    <source>
        <dbReference type="ARBA" id="ARBA00023043"/>
    </source>
</evidence>
<dbReference type="VEuPathDB" id="VectorBase:BGLB006416"/>
<evidence type="ECO:0000313" key="4">
    <source>
        <dbReference type="EnsemblMetazoa" id="BGLB006416-PB"/>
    </source>
</evidence>
<dbReference type="EnsemblMetazoa" id="BGLB006416-RD">
    <property type="protein sequence ID" value="BGLB006416-PD"/>
    <property type="gene ID" value="BGLB006416"/>
</dbReference>
<proteinExistence type="predicted"/>
<dbReference type="Pfam" id="PF00023">
    <property type="entry name" value="Ank"/>
    <property type="match status" value="1"/>
</dbReference>
<evidence type="ECO:0000256" key="3">
    <source>
        <dbReference type="PROSITE-ProRule" id="PRU00023"/>
    </source>
</evidence>
<feature type="repeat" description="ANK" evidence="3">
    <location>
        <begin position="594"/>
        <end position="626"/>
    </location>
</feature>
<organism evidence="4 5">
    <name type="scientific">Biomphalaria glabrata</name>
    <name type="common">Bloodfluke planorb</name>
    <name type="synonym">Freshwater snail</name>
    <dbReference type="NCBI Taxonomy" id="6526"/>
    <lineage>
        <taxon>Eukaryota</taxon>
        <taxon>Metazoa</taxon>
        <taxon>Spiralia</taxon>
        <taxon>Lophotrochozoa</taxon>
        <taxon>Mollusca</taxon>
        <taxon>Gastropoda</taxon>
        <taxon>Heterobranchia</taxon>
        <taxon>Euthyneura</taxon>
        <taxon>Panpulmonata</taxon>
        <taxon>Hygrophila</taxon>
        <taxon>Lymnaeoidea</taxon>
        <taxon>Planorbidae</taxon>
        <taxon>Biomphalaria</taxon>
    </lineage>
</organism>
<dbReference type="PRINTS" id="PR01415">
    <property type="entry name" value="ANKYRIN"/>
</dbReference>
<dbReference type="STRING" id="6526.A0A2C9JQL4"/>
<dbReference type="InterPro" id="IPR051165">
    <property type="entry name" value="Multifunctional_ANK_Repeat"/>
</dbReference>
<dbReference type="EnsemblMetazoa" id="BGLB006416-RC">
    <property type="protein sequence ID" value="BGLB006416-PC"/>
    <property type="gene ID" value="BGLB006416"/>
</dbReference>
<dbReference type="PROSITE" id="PS50088">
    <property type="entry name" value="ANK_REPEAT"/>
    <property type="match status" value="8"/>
</dbReference>
<sequence length="740" mass="80558">MPQSRKRKINLPTETLPKQQRLCRAERKSLSRAAKVSVTRGKKALTKNSKQNTIKKLSQTIKATEPVSVRLEQAIHFCDNYSAIKILTSSDPADRCSKKLLSDVLLKACVRGMLPTVRVLLKQGAALNKKNILCGTPLTAAVENGFLDLAEFLIEKGADVNLTSGFNNTALIIAIKKQYSFSLITNLIKAGADLDVRNHEGKTAAMIAVERYDLKSLLILLKHGACLEIRDLSEKTVLDYASERNILEAVRLMSENSSDLNLLLNKALEDKENTVLHQFIDTDLVSLCSNNNHKKDLHSVVQNREIHSNPEVLEDTKLNGIDFDTSDDLNHEAPGNNTAKQVSTLPICVAAAKGKMAALKMLLSDGIDVNIQDNCNKMTPLMFAAANGHADVVKYLHSQGADITLVSQVDFSALTYAIKSGHLQCVKLLLKLGAAINTKLDVFIAATENQINCLKLLSHHIDAADLDIEILSAAVRASNIKLVKFLIDKGMDVNAVNYSGESILLQSRNEQMSRLLIKKGAVVDCLSTIFTEDENDEDSDKEKTIAFLIKNGANLNEANVDGILPLIKATVKNKVNIAKVLLDGGASPDVRCPKGLTALMYAAQRDFTDMISLLLQHGASVNAETPEGRSVLMFAAMNGCEESVRLLLAHGADVHLKDKHGETALLMTTHDEVVKLLVDAGADVNIRNNEGLTPLQLSKMTRRFSLQKTLECLGARTEGIQGFSTDNGCTANLGKSGCQG</sequence>
<dbReference type="AlphaFoldDB" id="A0A2C9JQL4"/>
<dbReference type="OrthoDB" id="194358at2759"/>
<dbReference type="Gene3D" id="1.25.40.20">
    <property type="entry name" value="Ankyrin repeat-containing domain"/>
    <property type="match status" value="5"/>
</dbReference>
<dbReference type="Proteomes" id="UP000076420">
    <property type="component" value="Unassembled WGS sequence"/>
</dbReference>
<feature type="repeat" description="ANK" evidence="3">
    <location>
        <begin position="670"/>
        <end position="689"/>
    </location>
</feature>
<keyword evidence="1" id="KW-0677">Repeat</keyword>
<evidence type="ECO:0000256" key="1">
    <source>
        <dbReference type="ARBA" id="ARBA00022737"/>
    </source>
</evidence>
<feature type="repeat" description="ANK" evidence="3">
    <location>
        <begin position="409"/>
        <end position="441"/>
    </location>
</feature>
<dbReference type="PANTHER" id="PTHR24123">
    <property type="entry name" value="ANKYRIN REPEAT-CONTAINING"/>
    <property type="match status" value="1"/>
</dbReference>